<protein>
    <submittedName>
        <fullName evidence="1">Putative transcriptional regulator</fullName>
    </submittedName>
    <submittedName>
        <fullName evidence="2">YqgE/AlgH family protein</fullName>
    </submittedName>
</protein>
<dbReference type="Proteomes" id="UP000183788">
    <property type="component" value="Unassembled WGS sequence"/>
</dbReference>
<gene>
    <name evidence="1" type="ORF">SAMN05661012_03471</name>
    <name evidence="2" type="ORF">SR876_01730</name>
</gene>
<sequence>MKAGQFLHASSLLDESIFEQAIIFITEHNDKGAMGFIVNKQFSRGLTELEEFKHGIPFPLYEGGPVDQEHLFFVHQRPDLIPDGSAITEKVYYGGDFKTAVAHINTRVLTGHDIKIFIGYCGWDNEELEAEIAEGSWKLTDAGEIFD</sequence>
<dbReference type="InterPro" id="IPR003774">
    <property type="entry name" value="AlgH-like"/>
</dbReference>
<evidence type="ECO:0000313" key="1">
    <source>
        <dbReference type="EMBL" id="SFW67734.1"/>
    </source>
</evidence>
<evidence type="ECO:0000313" key="2">
    <source>
        <dbReference type="EMBL" id="WQG90201.1"/>
    </source>
</evidence>
<dbReference type="STRING" id="1004.SAMN05661012_03471"/>
<dbReference type="EMBL" id="FPIZ01000010">
    <property type="protein sequence ID" value="SFW67734.1"/>
    <property type="molecule type" value="Genomic_DNA"/>
</dbReference>
<dbReference type="EMBL" id="CP140154">
    <property type="protein sequence ID" value="WQG90201.1"/>
    <property type="molecule type" value="Genomic_DNA"/>
</dbReference>
<evidence type="ECO:0000313" key="3">
    <source>
        <dbReference type="Proteomes" id="UP000183788"/>
    </source>
</evidence>
<organism evidence="1 3">
    <name type="scientific">Chitinophaga sancti</name>
    <dbReference type="NCBI Taxonomy" id="1004"/>
    <lineage>
        <taxon>Bacteria</taxon>
        <taxon>Pseudomonadati</taxon>
        <taxon>Bacteroidota</taxon>
        <taxon>Chitinophagia</taxon>
        <taxon>Chitinophagales</taxon>
        <taxon>Chitinophagaceae</taxon>
        <taxon>Chitinophaga</taxon>
    </lineage>
</organism>
<reference evidence="1 3" key="1">
    <citation type="submission" date="2016-11" db="EMBL/GenBank/DDBJ databases">
        <authorList>
            <person name="Jaros S."/>
            <person name="Januszkiewicz K."/>
            <person name="Wedrychowicz H."/>
        </authorList>
    </citation>
    <scope>NUCLEOTIDE SEQUENCE [LARGE SCALE GENOMIC DNA]</scope>
    <source>
        <strain evidence="1 3">DSM 784</strain>
    </source>
</reference>
<dbReference type="PANTHER" id="PTHR31984">
    <property type="entry name" value="TRANSPORTER, PUTATIVE (DUF179)-RELATED"/>
    <property type="match status" value="1"/>
</dbReference>
<proteinExistence type="predicted"/>
<dbReference type="RefSeq" id="WP_072362483.1">
    <property type="nucleotide sequence ID" value="NZ_CP139972.1"/>
</dbReference>
<dbReference type="OrthoDB" id="9807486at2"/>
<dbReference type="Pfam" id="PF02622">
    <property type="entry name" value="DUF179"/>
    <property type="match status" value="1"/>
</dbReference>
<reference evidence="2 4" key="2">
    <citation type="submission" date="2023-11" db="EMBL/GenBank/DDBJ databases">
        <title>MicrobeMod: A computational toolkit for identifying prokaryotic methylation and restriction-modification with nanopore sequencing.</title>
        <authorList>
            <person name="Crits-Christoph A."/>
            <person name="Kang S.C."/>
            <person name="Lee H."/>
            <person name="Ostrov N."/>
        </authorList>
    </citation>
    <scope>NUCLEOTIDE SEQUENCE [LARGE SCALE GENOMIC DNA]</scope>
    <source>
        <strain evidence="2 4">ATCC 23090</strain>
    </source>
</reference>
<dbReference type="SUPFAM" id="SSF143456">
    <property type="entry name" value="VC0467-like"/>
    <property type="match status" value="1"/>
</dbReference>
<accession>A0A1K1R7W3</accession>
<evidence type="ECO:0000313" key="4">
    <source>
        <dbReference type="Proteomes" id="UP001326715"/>
    </source>
</evidence>
<dbReference type="Gene3D" id="3.40.1740.10">
    <property type="entry name" value="VC0467-like"/>
    <property type="match status" value="1"/>
</dbReference>
<name>A0A1K1R7W3_9BACT</name>
<dbReference type="PANTHER" id="PTHR31984:SF17">
    <property type="entry name" value="TRANSCRIPTIONAL REGULATOR"/>
    <property type="match status" value="1"/>
</dbReference>
<dbReference type="AlphaFoldDB" id="A0A1K1R7W3"/>
<keyword evidence="4" id="KW-1185">Reference proteome</keyword>
<dbReference type="Proteomes" id="UP001326715">
    <property type="component" value="Chromosome"/>
</dbReference>